<dbReference type="AlphaFoldDB" id="A0A6A4PUL6"/>
<dbReference type="OrthoDB" id="1723509at2759"/>
<accession>A0A6A4PUL6</accession>
<name>A0A6A4PUL6_LUPAL</name>
<evidence type="ECO:0000313" key="1">
    <source>
        <dbReference type="EMBL" id="KAE9605163.1"/>
    </source>
</evidence>
<protein>
    <submittedName>
        <fullName evidence="1">Uncharacterized protein</fullName>
    </submittedName>
</protein>
<gene>
    <name evidence="1" type="ORF">Lalb_Chr10g0094361</name>
</gene>
<keyword evidence="2" id="KW-1185">Reference proteome</keyword>
<organism evidence="1 2">
    <name type="scientific">Lupinus albus</name>
    <name type="common">White lupine</name>
    <name type="synonym">Lupinus termis</name>
    <dbReference type="NCBI Taxonomy" id="3870"/>
    <lineage>
        <taxon>Eukaryota</taxon>
        <taxon>Viridiplantae</taxon>
        <taxon>Streptophyta</taxon>
        <taxon>Embryophyta</taxon>
        <taxon>Tracheophyta</taxon>
        <taxon>Spermatophyta</taxon>
        <taxon>Magnoliopsida</taxon>
        <taxon>eudicotyledons</taxon>
        <taxon>Gunneridae</taxon>
        <taxon>Pentapetalae</taxon>
        <taxon>rosids</taxon>
        <taxon>fabids</taxon>
        <taxon>Fabales</taxon>
        <taxon>Fabaceae</taxon>
        <taxon>Papilionoideae</taxon>
        <taxon>50 kb inversion clade</taxon>
        <taxon>genistoids sensu lato</taxon>
        <taxon>core genistoids</taxon>
        <taxon>Genisteae</taxon>
        <taxon>Lupinus</taxon>
    </lineage>
</organism>
<dbReference type="EMBL" id="WOCE01000010">
    <property type="protein sequence ID" value="KAE9605163.1"/>
    <property type="molecule type" value="Genomic_DNA"/>
</dbReference>
<dbReference type="Proteomes" id="UP000447434">
    <property type="component" value="Chromosome 10"/>
</dbReference>
<comment type="caution">
    <text evidence="1">The sequence shown here is derived from an EMBL/GenBank/DDBJ whole genome shotgun (WGS) entry which is preliminary data.</text>
</comment>
<reference evidence="2" key="1">
    <citation type="journal article" date="2020" name="Nat. Commun.">
        <title>Genome sequence of the cluster root forming white lupin.</title>
        <authorList>
            <person name="Hufnagel B."/>
            <person name="Marques A."/>
            <person name="Soriano A."/>
            <person name="Marques L."/>
            <person name="Divol F."/>
            <person name="Doumas P."/>
            <person name="Sallet E."/>
            <person name="Mancinotti D."/>
            <person name="Carrere S."/>
            <person name="Marande W."/>
            <person name="Arribat S."/>
            <person name="Keller J."/>
            <person name="Huneau C."/>
            <person name="Blein T."/>
            <person name="Aime D."/>
            <person name="Laguerre M."/>
            <person name="Taylor J."/>
            <person name="Schubert V."/>
            <person name="Nelson M."/>
            <person name="Geu-Flores F."/>
            <person name="Crespi M."/>
            <person name="Gallardo-Guerrero K."/>
            <person name="Delaux P.-M."/>
            <person name="Salse J."/>
            <person name="Berges H."/>
            <person name="Guyot R."/>
            <person name="Gouzy J."/>
            <person name="Peret B."/>
        </authorList>
    </citation>
    <scope>NUCLEOTIDE SEQUENCE [LARGE SCALE GENOMIC DNA]</scope>
    <source>
        <strain evidence="2">cv. Amiga</strain>
    </source>
</reference>
<proteinExistence type="predicted"/>
<evidence type="ECO:0000313" key="2">
    <source>
        <dbReference type="Proteomes" id="UP000447434"/>
    </source>
</evidence>
<sequence length="88" mass="9973">MQFYCLGTKCPSICEDNMYPDFEMDEADINLENYDELFGMTLTHSEELFENGGFNSLFGTKDISAEDSDCLGAVAAEVLDFHQQVRRV</sequence>